<accession>A0A2T4K065</accession>
<gene>
    <name evidence="1" type="ORF">C5F48_01770</name>
</gene>
<keyword evidence="2" id="KW-1185">Reference proteome</keyword>
<evidence type="ECO:0000313" key="2">
    <source>
        <dbReference type="Proteomes" id="UP000241010"/>
    </source>
</evidence>
<sequence length="51" mass="5638">MENRMTDRLALTLALLILGLLAADLGLLHGGGTLFLSRKLSQLVEYLAVWR</sequence>
<protein>
    <submittedName>
        <fullName evidence="1">Glyceraldehyde-3-phosphate dehydrogenase</fullName>
    </submittedName>
</protein>
<organism evidence="1 2">
    <name type="scientific">Cereibacter changlensis JA139</name>
    <dbReference type="NCBI Taxonomy" id="1188249"/>
    <lineage>
        <taxon>Bacteria</taxon>
        <taxon>Pseudomonadati</taxon>
        <taxon>Pseudomonadota</taxon>
        <taxon>Alphaproteobacteria</taxon>
        <taxon>Rhodobacterales</taxon>
        <taxon>Paracoccaceae</taxon>
        <taxon>Cereibacter</taxon>
    </lineage>
</organism>
<name>A0A2T4K065_9RHOB</name>
<reference evidence="1 2" key="1">
    <citation type="submission" date="2018-03" db="EMBL/GenBank/DDBJ databases">
        <title>Cereibacter changlensis.</title>
        <authorList>
            <person name="Meyer T.E."/>
            <person name="Miller S."/>
            <person name="Lodha T."/>
            <person name="Gandham S."/>
            <person name="Chintalapati S."/>
            <person name="Chintalapati V.R."/>
        </authorList>
    </citation>
    <scope>NUCLEOTIDE SEQUENCE [LARGE SCALE GENOMIC DNA]</scope>
    <source>
        <strain evidence="1 2">JA139</strain>
    </source>
</reference>
<comment type="caution">
    <text evidence="1">The sequence shown here is derived from an EMBL/GenBank/DDBJ whole genome shotgun (WGS) entry which is preliminary data.</text>
</comment>
<dbReference type="EMBL" id="PZKG01000004">
    <property type="protein sequence ID" value="PTE23467.1"/>
    <property type="molecule type" value="Genomic_DNA"/>
</dbReference>
<dbReference type="Proteomes" id="UP000241010">
    <property type="component" value="Unassembled WGS sequence"/>
</dbReference>
<dbReference type="AlphaFoldDB" id="A0A2T4K065"/>
<proteinExistence type="predicted"/>
<evidence type="ECO:0000313" key="1">
    <source>
        <dbReference type="EMBL" id="PTE23467.1"/>
    </source>
</evidence>